<sequence length="576" mass="61137">MNPIIENSVQIHDTVVLDTLPINADRPTLTSPAADIPAAADITAASGIDQAIESFIGPIAQAFSNVVFFELSVGGVGIPLIVVWLMAAAVFLTVYLRFQPIRGLKYSVGIIRGRFTRKTDPGQVSSFQALATELSGTVGLGNIAGVAVAITIGGPGAALWIIIFGFFAMTVKMAEATLGVKYRKILPDGTVSGGPMYYLRDGLAEIGRPKLGKFLAGFYAIATVIGVIGAGNLFQANQAAAILVKATGGDSSFLADKLWLIGVVVATLTALVILGGIKKIGLWTSRLTPMMAILYFLSVIVILIMNVGEIPHAFALMFSGAFTPDGLTGGVIGVAIVGIQRALFSNAAGIGSAAMAHAASKTTKPATEGFVAMWEPLIDSVIVCTLTSLAIITTGLYGSSSEDGIGLTSEAFATVAGWFPILLTICVVLFAFSTILAYGYYGQQALGYLTGNSRKADKAYQIFWILAVIVGASMSLESVIAFSDAIFFLMAFPNLLGLYFLSRILRLEVLRLRKRIDAGVMREITPAELQVGMGDHEPTAEQIRAAEAGRRRKRDKLREVRDSLKAKKLERAKREG</sequence>
<organism evidence="10 11">
    <name type="scientific">Brevibacterium sandarakinum</name>
    <dbReference type="NCBI Taxonomy" id="629680"/>
    <lineage>
        <taxon>Bacteria</taxon>
        <taxon>Bacillati</taxon>
        <taxon>Actinomycetota</taxon>
        <taxon>Actinomycetes</taxon>
        <taxon>Micrococcales</taxon>
        <taxon>Brevibacteriaceae</taxon>
        <taxon>Brevibacterium</taxon>
    </lineage>
</organism>
<feature type="transmembrane region" description="Helical" evidence="8">
    <location>
        <begin position="76"/>
        <end position="96"/>
    </location>
</feature>
<keyword evidence="3 8" id="KW-0813">Transport</keyword>
<feature type="transmembrane region" description="Helical" evidence="8">
    <location>
        <begin position="157"/>
        <end position="174"/>
    </location>
</feature>
<evidence type="ECO:0000256" key="9">
    <source>
        <dbReference type="SAM" id="MobiDB-lite"/>
    </source>
</evidence>
<feature type="transmembrane region" description="Helical" evidence="8">
    <location>
        <begin position="486"/>
        <end position="505"/>
    </location>
</feature>
<protein>
    <submittedName>
        <fullName evidence="10">Alanine or glycine:cation symporter, AGCS family</fullName>
    </submittedName>
</protein>
<dbReference type="EMBL" id="LT629739">
    <property type="protein sequence ID" value="SDS35473.1"/>
    <property type="molecule type" value="Genomic_DNA"/>
</dbReference>
<keyword evidence="6 8" id="KW-1133">Transmembrane helix</keyword>
<dbReference type="Gene3D" id="1.20.1740.10">
    <property type="entry name" value="Amino acid/polyamine transporter I"/>
    <property type="match status" value="1"/>
</dbReference>
<feature type="transmembrane region" description="Helical" evidence="8">
    <location>
        <begin position="377"/>
        <end position="398"/>
    </location>
</feature>
<dbReference type="GO" id="GO:0005283">
    <property type="term" value="F:amino acid:sodium symporter activity"/>
    <property type="evidence" value="ECO:0007669"/>
    <property type="project" value="InterPro"/>
</dbReference>
<feature type="region of interest" description="Disordered" evidence="9">
    <location>
        <begin position="536"/>
        <end position="558"/>
    </location>
</feature>
<feature type="transmembrane region" description="Helical" evidence="8">
    <location>
        <begin position="462"/>
        <end position="480"/>
    </location>
</feature>
<evidence type="ECO:0000256" key="8">
    <source>
        <dbReference type="RuleBase" id="RU363064"/>
    </source>
</evidence>
<evidence type="ECO:0000313" key="11">
    <source>
        <dbReference type="Proteomes" id="UP000199700"/>
    </source>
</evidence>
<keyword evidence="8" id="KW-0769">Symport</keyword>
<comment type="similarity">
    <text evidence="2 8">Belongs to the alanine or glycine:cation symporter (AGCS) (TC 2.A.25) family.</text>
</comment>
<evidence type="ECO:0000256" key="4">
    <source>
        <dbReference type="ARBA" id="ARBA00022475"/>
    </source>
</evidence>
<dbReference type="PRINTS" id="PR00175">
    <property type="entry name" value="NAALASMPORT"/>
</dbReference>
<keyword evidence="11" id="KW-1185">Reference proteome</keyword>
<evidence type="ECO:0000256" key="2">
    <source>
        <dbReference type="ARBA" id="ARBA00009261"/>
    </source>
</evidence>
<feature type="transmembrane region" description="Helical" evidence="8">
    <location>
        <begin position="258"/>
        <end position="277"/>
    </location>
</feature>
<reference evidence="10" key="1">
    <citation type="submission" date="2016-10" db="EMBL/GenBank/DDBJ databases">
        <authorList>
            <person name="Varghese N."/>
            <person name="Submissions S."/>
        </authorList>
    </citation>
    <scope>NUCLEOTIDE SEQUENCE [LARGE SCALE GENOMIC DNA]</scope>
    <source>
        <strain evidence="10">DSM 22082</strain>
    </source>
</reference>
<dbReference type="Pfam" id="PF01235">
    <property type="entry name" value="Na_Ala_symp"/>
    <property type="match status" value="1"/>
</dbReference>
<keyword evidence="7 8" id="KW-0472">Membrane</keyword>
<gene>
    <name evidence="10" type="ORF">SAMN04489751_1822</name>
</gene>
<name>A0A1H1RIJ5_BRESA</name>
<dbReference type="PANTHER" id="PTHR30330:SF3">
    <property type="entry name" value="TRANSCRIPTIONAL REGULATOR, LRP FAMILY"/>
    <property type="match status" value="1"/>
</dbReference>
<dbReference type="Proteomes" id="UP000199700">
    <property type="component" value="Chromosome"/>
</dbReference>
<feature type="transmembrane region" description="Helical" evidence="8">
    <location>
        <begin position="418"/>
        <end position="441"/>
    </location>
</feature>
<dbReference type="GO" id="GO:0005886">
    <property type="term" value="C:plasma membrane"/>
    <property type="evidence" value="ECO:0007669"/>
    <property type="project" value="UniProtKB-SubCell"/>
</dbReference>
<evidence type="ECO:0000256" key="7">
    <source>
        <dbReference type="ARBA" id="ARBA00023136"/>
    </source>
</evidence>
<proteinExistence type="inferred from homology"/>
<evidence type="ECO:0000313" key="10">
    <source>
        <dbReference type="EMBL" id="SDS35473.1"/>
    </source>
</evidence>
<evidence type="ECO:0000256" key="6">
    <source>
        <dbReference type="ARBA" id="ARBA00022989"/>
    </source>
</evidence>
<dbReference type="AlphaFoldDB" id="A0A1H1RIJ5"/>
<dbReference type="OrthoDB" id="9806926at2"/>
<feature type="transmembrane region" description="Helical" evidence="8">
    <location>
        <begin position="214"/>
        <end position="234"/>
    </location>
</feature>
<comment type="subcellular location">
    <subcellularLocation>
        <location evidence="1 8">Cell membrane</location>
        <topology evidence="1 8">Multi-pass membrane protein</topology>
    </subcellularLocation>
</comment>
<dbReference type="InterPro" id="IPR001463">
    <property type="entry name" value="Na/Ala_symport"/>
</dbReference>
<evidence type="ECO:0000256" key="3">
    <source>
        <dbReference type="ARBA" id="ARBA00022448"/>
    </source>
</evidence>
<accession>A0A1H1RIJ5</accession>
<keyword evidence="4 8" id="KW-1003">Cell membrane</keyword>
<dbReference type="PANTHER" id="PTHR30330">
    <property type="entry name" value="AGSS FAMILY TRANSPORTER, SODIUM-ALANINE"/>
    <property type="match status" value="1"/>
</dbReference>
<evidence type="ECO:0000256" key="5">
    <source>
        <dbReference type="ARBA" id="ARBA00022692"/>
    </source>
</evidence>
<dbReference type="NCBIfam" id="TIGR00835">
    <property type="entry name" value="agcS"/>
    <property type="match status" value="1"/>
</dbReference>
<feature type="transmembrane region" description="Helical" evidence="8">
    <location>
        <begin position="289"/>
        <end position="307"/>
    </location>
</feature>
<keyword evidence="5 8" id="KW-0812">Transmembrane</keyword>
<evidence type="ECO:0000256" key="1">
    <source>
        <dbReference type="ARBA" id="ARBA00004651"/>
    </source>
</evidence>
<dbReference type="RefSeq" id="WP_092104988.1">
    <property type="nucleotide sequence ID" value="NZ_LT629739.1"/>
</dbReference>